<comment type="caution">
    <text evidence="2">The sequence shown here is derived from an EMBL/GenBank/DDBJ whole genome shotgun (WGS) entry which is preliminary data.</text>
</comment>
<evidence type="ECO:0000313" key="2">
    <source>
        <dbReference type="EMBL" id="RDI25847.1"/>
    </source>
</evidence>
<dbReference type="Pfam" id="PF12951">
    <property type="entry name" value="PATR"/>
    <property type="match status" value="5"/>
</dbReference>
<gene>
    <name evidence="2" type="ORF">DFR41_1031</name>
</gene>
<dbReference type="EMBL" id="QQAV01000003">
    <property type="protein sequence ID" value="RDI25847.1"/>
    <property type="molecule type" value="Genomic_DNA"/>
</dbReference>
<proteinExistence type="predicted"/>
<protein>
    <submittedName>
        <fullName evidence="2">Autotransporter-associated beta strand protein</fullName>
    </submittedName>
</protein>
<reference evidence="2 3" key="1">
    <citation type="submission" date="2018-07" db="EMBL/GenBank/DDBJ databases">
        <title>Genomic Encyclopedia of Type Strains, Phase IV (KMG-IV): sequencing the most valuable type-strain genomes for metagenomic binning, comparative biology and taxonomic classification.</title>
        <authorList>
            <person name="Goeker M."/>
        </authorList>
    </citation>
    <scope>NUCLEOTIDE SEQUENCE [LARGE SCALE GENOMIC DNA]</scope>
    <source>
        <strain evidence="2 3">DSM 21352</strain>
    </source>
</reference>
<dbReference type="RefSeq" id="WP_211322571.1">
    <property type="nucleotide sequence ID" value="NZ_QQAV01000003.1"/>
</dbReference>
<dbReference type="Gene3D" id="2.160.20.20">
    <property type="match status" value="1"/>
</dbReference>
<evidence type="ECO:0000256" key="1">
    <source>
        <dbReference type="ARBA" id="ARBA00022729"/>
    </source>
</evidence>
<dbReference type="Proteomes" id="UP000255265">
    <property type="component" value="Unassembled WGS sequence"/>
</dbReference>
<accession>A0A370FK61</accession>
<dbReference type="InterPro" id="IPR012332">
    <property type="entry name" value="Autotransporter_pectin_lyase_C"/>
</dbReference>
<dbReference type="SUPFAM" id="SSF51126">
    <property type="entry name" value="Pectin lyase-like"/>
    <property type="match status" value="2"/>
</dbReference>
<keyword evidence="1" id="KW-0732">Signal</keyword>
<sequence>MAATAGGSGSVQIIVSTGSYWDIVAGNNQINGGSGTWDTTTTNWSDSTGAVVGVWAGGSVVAKFGGTSAGTVTVSGTQSMGGLTFNTTGYTLSGGTLTGAASSNVLTAASGVSASISSVLSGSTAFEKQGAGTITLTGTNTFSGGLSVKAGVLNSSAQLSALGGSVSVDNGATLGLSNPTAAQIAYTGTWNIAGTLSYSHAGTTPRSLYVGGPTTLTNATINVTGSSPLETVDGSKKRLVLSGATTTGSGNLNVSNFGDVSLEGGIDTTLAVTVDSTSRLQIYNGTIKIGTLSGAGTVAAAIAGTAPTLSVGNGNGSSTFSGKLSNSAALAGGSNNWGLTKEGTGTITLSGTHTYTGATNINGGTLQFGTGAANVTAGSTSGFSIASTAKLRFNESTAISTVPWANITGAGTLALSTAGTGWPNDDWQTPSLPSSFTGTLLIEKGRVFTSNVGAGLGGATSVIVQSGAQLGIFFATASYPQSISIAGVGLGEAGFEAAIRGGDGGVVSTLTGPVTLTADATVGATGTGSLVFDNVISGANALTVGTSTLNGSVVLNAANTYSGKTTISNGTLKIRSSGTLGVGNYGGDIVNGGSLFYSSSANQTLAGVISGAGTLTKDNDNTSTLTLTGANTFTGAITISAGTLKIGGAGALGWNGSAGAYATAITNNATLQYSSSANQTLSATITGTGALIKDTGTGTLTLSGTGSTYGGDTTVSAGTLAVGANNGASTASAITVKNTGTFKLGSFSQTLGKGITVESGGTLDMGSGGALILNNGSTSNVSAITGTGTITVNAGAQLTITASINNTGVNIVLAGGTLKVTAGTSSSLGAMTQTAASTLDMDSSTSVFASLRVSSLNPGAYAMKVDNWALGSDRFYATNVFSGPLRNVMNKTPLNQIKLGGNDPSLTYWAASSDELLAGSLSGTYWDVTQGNGTVDGGTGTWDSSNSNWTTSDGALNGPWAGGTSVATFGGASGGTVTVSGTQSMGGLTF</sequence>
<name>A0A370FK61_9BURK</name>
<feature type="non-terminal residue" evidence="2">
    <location>
        <position position="990"/>
    </location>
</feature>
<organism evidence="2 3">
    <name type="scientific">Pseudacidovorax intermedius</name>
    <dbReference type="NCBI Taxonomy" id="433924"/>
    <lineage>
        <taxon>Bacteria</taxon>
        <taxon>Pseudomonadati</taxon>
        <taxon>Pseudomonadota</taxon>
        <taxon>Betaproteobacteria</taxon>
        <taxon>Burkholderiales</taxon>
        <taxon>Comamonadaceae</taxon>
        <taxon>Pseudacidovorax</taxon>
    </lineage>
</organism>
<dbReference type="InterPro" id="IPR013425">
    <property type="entry name" value="Autotrns_rpt"/>
</dbReference>
<evidence type="ECO:0000313" key="3">
    <source>
        <dbReference type="Proteomes" id="UP000255265"/>
    </source>
</evidence>
<dbReference type="NCBIfam" id="TIGR02601">
    <property type="entry name" value="autotrns_rpt"/>
    <property type="match status" value="5"/>
</dbReference>
<dbReference type="InterPro" id="IPR011050">
    <property type="entry name" value="Pectin_lyase_fold/virulence"/>
</dbReference>
<dbReference type="AlphaFoldDB" id="A0A370FK61"/>
<keyword evidence="3" id="KW-1185">Reference proteome</keyword>